<gene>
    <name evidence="2" type="ORF">ASPWEDRAFT_417790</name>
</gene>
<sequence length="379" mass="42862">MSIRRLDRKSGQVSTEAPIMSTLASLKGPSWVHESPFLTEGWENRSKAGSPSLKHSAMRKTLSDQRNLTPQLFANVPWRIASYLWDCLGKSRKQTVYMWKLFATAYPIDFRGINQYRSMKIEGPKMSMRDYLGLVKSDSLSWGVALTLANLFARVPELVDIASIKNLVALEIITLSQIATIPEETDAAGATLSDRIVRTWSELAQTSAAFSHLRVLRLYNQEDLSKVALRYMDAFPSLRLIIAHDCPHFTSLVKHGPIELDGWEVSTISQPKKSNEDPSEPDTLYECYKTSLMDIETQDQPTLRDTPILDFQVGQINPTRRKKQSTVYLERKKNADSTQEPATKKQKLASTAAKKPKTKGPVMKDRKAKDLRCLLQDFL</sequence>
<evidence type="ECO:0000256" key="1">
    <source>
        <dbReference type="SAM" id="MobiDB-lite"/>
    </source>
</evidence>
<feature type="region of interest" description="Disordered" evidence="1">
    <location>
        <begin position="322"/>
        <end position="366"/>
    </location>
</feature>
<dbReference type="VEuPathDB" id="FungiDB:ASPWEDRAFT_417790"/>
<evidence type="ECO:0000313" key="3">
    <source>
        <dbReference type="Proteomes" id="UP000184383"/>
    </source>
</evidence>
<proteinExistence type="predicted"/>
<dbReference type="RefSeq" id="XP_040690355.1">
    <property type="nucleotide sequence ID" value="XM_040835646.1"/>
</dbReference>
<evidence type="ECO:0000313" key="2">
    <source>
        <dbReference type="EMBL" id="OJJ36679.1"/>
    </source>
</evidence>
<accession>A0A1L9RP12</accession>
<dbReference type="OrthoDB" id="5273928at2759"/>
<dbReference type="AlphaFoldDB" id="A0A1L9RP12"/>
<dbReference type="GeneID" id="63751494"/>
<protein>
    <submittedName>
        <fullName evidence="2">Uncharacterized protein</fullName>
    </submittedName>
</protein>
<name>A0A1L9RP12_ASPWE</name>
<dbReference type="EMBL" id="KV878211">
    <property type="protein sequence ID" value="OJJ36679.1"/>
    <property type="molecule type" value="Genomic_DNA"/>
</dbReference>
<keyword evidence="3" id="KW-1185">Reference proteome</keyword>
<dbReference type="Proteomes" id="UP000184383">
    <property type="component" value="Unassembled WGS sequence"/>
</dbReference>
<organism evidence="2 3">
    <name type="scientific">Aspergillus wentii DTO 134E9</name>
    <dbReference type="NCBI Taxonomy" id="1073089"/>
    <lineage>
        <taxon>Eukaryota</taxon>
        <taxon>Fungi</taxon>
        <taxon>Dikarya</taxon>
        <taxon>Ascomycota</taxon>
        <taxon>Pezizomycotina</taxon>
        <taxon>Eurotiomycetes</taxon>
        <taxon>Eurotiomycetidae</taxon>
        <taxon>Eurotiales</taxon>
        <taxon>Aspergillaceae</taxon>
        <taxon>Aspergillus</taxon>
        <taxon>Aspergillus subgen. Cremei</taxon>
    </lineage>
</organism>
<reference evidence="3" key="1">
    <citation type="journal article" date="2017" name="Genome Biol.">
        <title>Comparative genomics reveals high biological diversity and specific adaptations in the industrially and medically important fungal genus Aspergillus.</title>
        <authorList>
            <person name="de Vries R.P."/>
            <person name="Riley R."/>
            <person name="Wiebenga A."/>
            <person name="Aguilar-Osorio G."/>
            <person name="Amillis S."/>
            <person name="Uchima C.A."/>
            <person name="Anderluh G."/>
            <person name="Asadollahi M."/>
            <person name="Askin M."/>
            <person name="Barry K."/>
            <person name="Battaglia E."/>
            <person name="Bayram O."/>
            <person name="Benocci T."/>
            <person name="Braus-Stromeyer S.A."/>
            <person name="Caldana C."/>
            <person name="Canovas D."/>
            <person name="Cerqueira G.C."/>
            <person name="Chen F."/>
            <person name="Chen W."/>
            <person name="Choi C."/>
            <person name="Clum A."/>
            <person name="Dos Santos R.A."/>
            <person name="Damasio A.R."/>
            <person name="Diallinas G."/>
            <person name="Emri T."/>
            <person name="Fekete E."/>
            <person name="Flipphi M."/>
            <person name="Freyberg S."/>
            <person name="Gallo A."/>
            <person name="Gournas C."/>
            <person name="Habgood R."/>
            <person name="Hainaut M."/>
            <person name="Harispe M.L."/>
            <person name="Henrissat B."/>
            <person name="Hilden K.S."/>
            <person name="Hope R."/>
            <person name="Hossain A."/>
            <person name="Karabika E."/>
            <person name="Karaffa L."/>
            <person name="Karanyi Z."/>
            <person name="Krasevec N."/>
            <person name="Kuo A."/>
            <person name="Kusch H."/>
            <person name="LaButti K."/>
            <person name="Lagendijk E.L."/>
            <person name="Lapidus A."/>
            <person name="Levasseur A."/>
            <person name="Lindquist E."/>
            <person name="Lipzen A."/>
            <person name="Logrieco A.F."/>
            <person name="MacCabe A."/>
            <person name="Maekelae M.R."/>
            <person name="Malavazi I."/>
            <person name="Melin P."/>
            <person name="Meyer V."/>
            <person name="Mielnichuk N."/>
            <person name="Miskei M."/>
            <person name="Molnar A.P."/>
            <person name="Mule G."/>
            <person name="Ngan C.Y."/>
            <person name="Orejas M."/>
            <person name="Orosz E."/>
            <person name="Ouedraogo J.P."/>
            <person name="Overkamp K.M."/>
            <person name="Park H.-S."/>
            <person name="Perrone G."/>
            <person name="Piumi F."/>
            <person name="Punt P.J."/>
            <person name="Ram A.F."/>
            <person name="Ramon A."/>
            <person name="Rauscher S."/>
            <person name="Record E."/>
            <person name="Riano-Pachon D.M."/>
            <person name="Robert V."/>
            <person name="Roehrig J."/>
            <person name="Ruller R."/>
            <person name="Salamov A."/>
            <person name="Salih N.S."/>
            <person name="Samson R.A."/>
            <person name="Sandor E."/>
            <person name="Sanguinetti M."/>
            <person name="Schuetze T."/>
            <person name="Sepcic K."/>
            <person name="Shelest E."/>
            <person name="Sherlock G."/>
            <person name="Sophianopoulou V."/>
            <person name="Squina F.M."/>
            <person name="Sun H."/>
            <person name="Susca A."/>
            <person name="Todd R.B."/>
            <person name="Tsang A."/>
            <person name="Unkles S.E."/>
            <person name="van de Wiele N."/>
            <person name="van Rossen-Uffink D."/>
            <person name="Oliveira J.V."/>
            <person name="Vesth T.C."/>
            <person name="Visser J."/>
            <person name="Yu J.-H."/>
            <person name="Zhou M."/>
            <person name="Andersen M.R."/>
            <person name="Archer D.B."/>
            <person name="Baker S.E."/>
            <person name="Benoit I."/>
            <person name="Brakhage A.A."/>
            <person name="Braus G.H."/>
            <person name="Fischer R."/>
            <person name="Frisvad J.C."/>
            <person name="Goldman G.H."/>
            <person name="Houbraken J."/>
            <person name="Oakley B."/>
            <person name="Pocsi I."/>
            <person name="Scazzocchio C."/>
            <person name="Seiboth B."/>
            <person name="vanKuyk P.A."/>
            <person name="Wortman J."/>
            <person name="Dyer P.S."/>
            <person name="Grigoriev I.V."/>
        </authorList>
    </citation>
    <scope>NUCLEOTIDE SEQUENCE [LARGE SCALE GENOMIC DNA]</scope>
    <source>
        <strain evidence="3">DTO 134E9</strain>
    </source>
</reference>